<proteinExistence type="predicted"/>
<evidence type="ECO:0008006" key="4">
    <source>
        <dbReference type="Google" id="ProtNLM"/>
    </source>
</evidence>
<dbReference type="GeneID" id="85464372"/>
<gene>
    <name evidence="2" type="ORF">BDP55DRAFT_731729</name>
</gene>
<dbReference type="AlphaFoldDB" id="A0AAJ0EUA4"/>
<accession>A0AAJ0EUA4</accession>
<evidence type="ECO:0000313" key="3">
    <source>
        <dbReference type="Proteomes" id="UP001224890"/>
    </source>
</evidence>
<evidence type="ECO:0000256" key="1">
    <source>
        <dbReference type="SAM" id="Phobius"/>
    </source>
</evidence>
<dbReference type="EMBL" id="JAHMHR010000041">
    <property type="protein sequence ID" value="KAK1672039.1"/>
    <property type="molecule type" value="Genomic_DNA"/>
</dbReference>
<reference evidence="2" key="1">
    <citation type="submission" date="2021-06" db="EMBL/GenBank/DDBJ databases">
        <title>Comparative genomics, transcriptomics and evolutionary studies reveal genomic signatures of adaptation to plant cell wall in hemibiotrophic fungi.</title>
        <authorList>
            <consortium name="DOE Joint Genome Institute"/>
            <person name="Baroncelli R."/>
            <person name="Diaz J.F."/>
            <person name="Benocci T."/>
            <person name="Peng M."/>
            <person name="Battaglia E."/>
            <person name="Haridas S."/>
            <person name="Andreopoulos W."/>
            <person name="Labutti K."/>
            <person name="Pangilinan J."/>
            <person name="Floch G.L."/>
            <person name="Makela M.R."/>
            <person name="Henrissat B."/>
            <person name="Grigoriev I.V."/>
            <person name="Crouch J.A."/>
            <person name="De Vries R.P."/>
            <person name="Sukno S.A."/>
            <person name="Thon M.R."/>
        </authorList>
    </citation>
    <scope>NUCLEOTIDE SEQUENCE</scope>
    <source>
        <strain evidence="2">CBS 193.32</strain>
    </source>
</reference>
<organism evidence="2 3">
    <name type="scientific">Colletotrichum godetiae</name>
    <dbReference type="NCBI Taxonomy" id="1209918"/>
    <lineage>
        <taxon>Eukaryota</taxon>
        <taxon>Fungi</taxon>
        <taxon>Dikarya</taxon>
        <taxon>Ascomycota</taxon>
        <taxon>Pezizomycotina</taxon>
        <taxon>Sordariomycetes</taxon>
        <taxon>Hypocreomycetidae</taxon>
        <taxon>Glomerellales</taxon>
        <taxon>Glomerellaceae</taxon>
        <taxon>Colletotrichum</taxon>
        <taxon>Colletotrichum acutatum species complex</taxon>
    </lineage>
</organism>
<keyword evidence="1" id="KW-1133">Transmembrane helix</keyword>
<keyword evidence="1" id="KW-0812">Transmembrane</keyword>
<sequence>MTLTSSRRQAYLAIIDMRVSATTLLALPLLATAAESPFEQYKAQFQNFLSSFGASAPSAEKAATPEAAVPDATAVDKKISVLTVENWKDVLYEPVKADATTPEEWWVLITGRNKTCFGHCDKIETAFNESTIKFAKLPESPHLGLLDCDAQPVLCNAWSAGTASIWSIGLLPPGADVDVYRKRLNVTTTTSDDIVDLWKAQSKEDWILTENIFHPFNSWIAKNNLSVPVGYVFWAFNLVPNWLFMILVSFGSRTLMNRRMGNTFDNRAAAAAGGAPPAAAAPAGGVAR</sequence>
<protein>
    <recommendedName>
        <fullName evidence="4">Peptidyl-tRNA hydrolase</fullName>
    </recommendedName>
</protein>
<keyword evidence="3" id="KW-1185">Reference proteome</keyword>
<dbReference type="Proteomes" id="UP001224890">
    <property type="component" value="Unassembled WGS sequence"/>
</dbReference>
<comment type="caution">
    <text evidence="2">The sequence shown here is derived from an EMBL/GenBank/DDBJ whole genome shotgun (WGS) entry which is preliminary data.</text>
</comment>
<evidence type="ECO:0000313" key="2">
    <source>
        <dbReference type="EMBL" id="KAK1672039.1"/>
    </source>
</evidence>
<name>A0AAJ0EUA4_9PEZI</name>
<feature type="transmembrane region" description="Helical" evidence="1">
    <location>
        <begin position="231"/>
        <end position="250"/>
    </location>
</feature>
<keyword evidence="1" id="KW-0472">Membrane</keyword>
<dbReference type="RefSeq" id="XP_060426042.1">
    <property type="nucleotide sequence ID" value="XM_060579846.1"/>
</dbReference>